<proteinExistence type="predicted"/>
<accession>A0A8K0W403</accession>
<feature type="compositionally biased region" description="Acidic residues" evidence="1">
    <location>
        <begin position="191"/>
        <end position="201"/>
    </location>
</feature>
<keyword evidence="4" id="KW-1185">Reference proteome</keyword>
<evidence type="ECO:0000259" key="2">
    <source>
        <dbReference type="Pfam" id="PF22893"/>
    </source>
</evidence>
<comment type="caution">
    <text evidence="3">The sequence shown here is derived from an EMBL/GenBank/DDBJ whole genome shotgun (WGS) entry which is preliminary data.</text>
</comment>
<evidence type="ECO:0000313" key="4">
    <source>
        <dbReference type="Proteomes" id="UP000813461"/>
    </source>
</evidence>
<evidence type="ECO:0000313" key="3">
    <source>
        <dbReference type="EMBL" id="KAH7094418.1"/>
    </source>
</evidence>
<evidence type="ECO:0000256" key="1">
    <source>
        <dbReference type="SAM" id="MobiDB-lite"/>
    </source>
</evidence>
<dbReference type="InterPro" id="IPR039327">
    <property type="entry name" value="CON7-like"/>
</dbReference>
<dbReference type="OrthoDB" id="5431013at2759"/>
<feature type="region of interest" description="Disordered" evidence="1">
    <location>
        <begin position="634"/>
        <end position="1047"/>
    </location>
</feature>
<dbReference type="EMBL" id="JAGMVJ010000001">
    <property type="protein sequence ID" value="KAH7094418.1"/>
    <property type="molecule type" value="Genomic_DNA"/>
</dbReference>
<feature type="compositionally biased region" description="Basic and acidic residues" evidence="1">
    <location>
        <begin position="666"/>
        <end position="685"/>
    </location>
</feature>
<feature type="compositionally biased region" description="Basic and acidic residues" evidence="1">
    <location>
        <begin position="984"/>
        <end position="996"/>
    </location>
</feature>
<dbReference type="AlphaFoldDB" id="A0A8K0W403"/>
<feature type="compositionally biased region" description="Basic residues" evidence="1">
    <location>
        <begin position="591"/>
        <end position="607"/>
    </location>
</feature>
<dbReference type="PANTHER" id="PTHR36167">
    <property type="entry name" value="C2H2 FINGER DOMAIN TRANSCRIPTION FACTOR (EUROFUNG)-RELATED"/>
    <property type="match status" value="1"/>
</dbReference>
<feature type="domain" description="Ubiquitin-like" evidence="2">
    <location>
        <begin position="394"/>
        <end position="476"/>
    </location>
</feature>
<feature type="compositionally biased region" description="Basic and acidic residues" evidence="1">
    <location>
        <begin position="730"/>
        <end position="739"/>
    </location>
</feature>
<dbReference type="PANTHER" id="PTHR36167:SF4">
    <property type="entry name" value="FUNGAL N-TERMINAL DOMAIN-CONTAINING PROTEIN"/>
    <property type="match status" value="1"/>
</dbReference>
<reference evidence="3" key="1">
    <citation type="journal article" date="2021" name="Nat. Commun.">
        <title>Genetic determinants of endophytism in the Arabidopsis root mycobiome.</title>
        <authorList>
            <person name="Mesny F."/>
            <person name="Miyauchi S."/>
            <person name="Thiergart T."/>
            <person name="Pickel B."/>
            <person name="Atanasova L."/>
            <person name="Karlsson M."/>
            <person name="Huettel B."/>
            <person name="Barry K.W."/>
            <person name="Haridas S."/>
            <person name="Chen C."/>
            <person name="Bauer D."/>
            <person name="Andreopoulos W."/>
            <person name="Pangilinan J."/>
            <person name="LaButti K."/>
            <person name="Riley R."/>
            <person name="Lipzen A."/>
            <person name="Clum A."/>
            <person name="Drula E."/>
            <person name="Henrissat B."/>
            <person name="Kohler A."/>
            <person name="Grigoriev I.V."/>
            <person name="Martin F.M."/>
            <person name="Hacquard S."/>
        </authorList>
    </citation>
    <scope>NUCLEOTIDE SEQUENCE</scope>
    <source>
        <strain evidence="3">MPI-SDFR-AT-0120</strain>
    </source>
</reference>
<gene>
    <name evidence="3" type="ORF">FB567DRAFT_3136</name>
</gene>
<feature type="region of interest" description="Disordered" evidence="1">
    <location>
        <begin position="182"/>
        <end position="203"/>
    </location>
</feature>
<dbReference type="GO" id="GO:0006355">
    <property type="term" value="P:regulation of DNA-templated transcription"/>
    <property type="evidence" value="ECO:0007669"/>
    <property type="project" value="InterPro"/>
</dbReference>
<feature type="compositionally biased region" description="Basic and acidic residues" evidence="1">
    <location>
        <begin position="899"/>
        <end position="940"/>
    </location>
</feature>
<organism evidence="3 4">
    <name type="scientific">Paraphoma chrysanthemicola</name>
    <dbReference type="NCBI Taxonomy" id="798071"/>
    <lineage>
        <taxon>Eukaryota</taxon>
        <taxon>Fungi</taxon>
        <taxon>Dikarya</taxon>
        <taxon>Ascomycota</taxon>
        <taxon>Pezizomycotina</taxon>
        <taxon>Dothideomycetes</taxon>
        <taxon>Pleosporomycetidae</taxon>
        <taxon>Pleosporales</taxon>
        <taxon>Pleosporineae</taxon>
        <taxon>Phaeosphaeriaceae</taxon>
        <taxon>Paraphoma</taxon>
    </lineage>
</organism>
<name>A0A8K0W403_9PLEO</name>
<feature type="compositionally biased region" description="Basic and acidic residues" evidence="1">
    <location>
        <begin position="865"/>
        <end position="876"/>
    </location>
</feature>
<dbReference type="Pfam" id="PF22893">
    <property type="entry name" value="ULD_2"/>
    <property type="match status" value="1"/>
</dbReference>
<feature type="region of interest" description="Disordered" evidence="1">
    <location>
        <begin position="581"/>
        <end position="607"/>
    </location>
</feature>
<protein>
    <recommendedName>
        <fullName evidence="2">Ubiquitin-like domain-containing protein</fullName>
    </recommendedName>
</protein>
<feature type="compositionally biased region" description="Pro residues" evidence="1">
    <location>
        <begin position="829"/>
        <end position="838"/>
    </location>
</feature>
<dbReference type="InterPro" id="IPR054464">
    <property type="entry name" value="ULD_fung"/>
</dbReference>
<dbReference type="Proteomes" id="UP000813461">
    <property type="component" value="Unassembled WGS sequence"/>
</dbReference>
<feature type="compositionally biased region" description="Polar residues" evidence="1">
    <location>
        <begin position="764"/>
        <end position="778"/>
    </location>
</feature>
<sequence>MAETIGLIASVIQVAGAGLKLSQTLYQYADGVATADRRIKDIAKEIQLTSFVIEELGDVFKQDETSTLMSKNAVKTASETMRECSSVFAEIDATLKKTKNNKLGRLMLPFRDTKIQLLRDHIATLKSTLQLLMQVLIHAQQVAAKKLDREAEEEQKAQIQELIELKKSSAKKYQDSLKNCSLDGDTISGSEPDDSDKEDDGPAIANGLTVASMAIGSTINPRTLETCVEHIKSLLEDIETLQQALTKQIDGDDHSEHHQSLVGSYFRARGHLDSVLLGGSRNTGVATKSSTSLTIHTGSTEVISGIQKTMTGSTLQNTVSLQESITERDFTHAVQEAVTKARAEKQNELRSDPDTLRIEREYIHREATNKRIKLEELPKASAEKSTAPSSSVMHQPAINFHDTFGRKYTLPFSTCQTWEGMHDRIKRIYHRQMWSDLVASESFDLEDEMGCIILPEDWSAFVQPGMSLTLHFWPRPSISAEADGSTIERELRPAHKDLEKGQGEASSAEEERAAGDEETMPQLPPSVDSVIDGSGVKRVGRRSGSLIVQQRLQAHEIRSVQHRTRSVAHARAPNVIIYNTTRMDNESSPHVRAKQRHASPVRARPSRRISGEWALEDQIADLQLELRKEPRWRERYKQDQDAAIKGQGRRRSGKDETDADYQDSGRSAERKAKEVKERRPKRSDMSRTASNAVPRTGDSEPPTPSSDPNTAELSEKGRQAQLKVETASKIGDERQERNADTSVRYSARYGPPTPVLPSARRTPSLHTPTRSGRQNSHVVHSEDYYTSSESSSEDSSGDQERYARSLRTRPSHALKLPLHSQPSPRIPHLVPPRQPISRPPQVIITHGRPSEEIPEGYYRPHRTPSSHDGRSDEPTRRGSISYSSRREASDSQLKGPIYVKERKAGRPVRNDEEKLRFAEQRLREAEERPARERSEFEKQMRFSRPLARAELTGIQDQTAHGAGGHSRAGRHTASIGQSSGIDSSYEKAKSSRREVEAMLSATYVPDGDSFGPGVGLPPLDIAAPRPSSPQSAEDVDPASLPLPQSPTLLGSVKLNTAARRNQLRRVSIGSEADPWSMCSIRKDTGPTALPIERSSERSDVGVSAPKRRGYLTFTVEDCSSDEDEENSKGDEVDELLREWTTVF</sequence>
<feature type="compositionally biased region" description="Basic and acidic residues" evidence="1">
    <location>
        <begin position="493"/>
        <end position="502"/>
    </location>
</feature>
<feature type="region of interest" description="Disordered" evidence="1">
    <location>
        <begin position="493"/>
        <end position="535"/>
    </location>
</feature>